<dbReference type="Proteomes" id="UP000711614">
    <property type="component" value="Unassembled WGS sequence"/>
</dbReference>
<feature type="compositionally biased region" description="Basic and acidic residues" evidence="1">
    <location>
        <begin position="107"/>
        <end position="118"/>
    </location>
</feature>
<dbReference type="InterPro" id="IPR016181">
    <property type="entry name" value="Acyl_CoA_acyltransferase"/>
</dbReference>
<dbReference type="InterPro" id="IPR051531">
    <property type="entry name" value="N-acetyltransferase"/>
</dbReference>
<dbReference type="RefSeq" id="WP_209680058.1">
    <property type="nucleotide sequence ID" value="NZ_JAGIOI010000001.1"/>
</dbReference>
<dbReference type="Pfam" id="PF13302">
    <property type="entry name" value="Acetyltransf_3"/>
    <property type="match status" value="1"/>
</dbReference>
<dbReference type="PANTHER" id="PTHR43792">
    <property type="entry name" value="GNAT FAMILY, PUTATIVE (AFU_ORTHOLOGUE AFUA_3G00765)-RELATED-RELATED"/>
    <property type="match status" value="1"/>
</dbReference>
<evidence type="ECO:0000259" key="2">
    <source>
        <dbReference type="PROSITE" id="PS51186"/>
    </source>
</evidence>
<keyword evidence="4" id="KW-1185">Reference proteome</keyword>
<accession>A0ABS4YWD3</accession>
<evidence type="ECO:0000313" key="3">
    <source>
        <dbReference type="EMBL" id="MBP2413088.1"/>
    </source>
</evidence>
<reference evidence="3 4" key="1">
    <citation type="submission" date="2021-03" db="EMBL/GenBank/DDBJ databases">
        <title>Sequencing the genomes of 1000 actinobacteria strains.</title>
        <authorList>
            <person name="Klenk H.-P."/>
        </authorList>
    </citation>
    <scope>NUCLEOTIDE SEQUENCE [LARGE SCALE GENOMIC DNA]</scope>
    <source>
        <strain evidence="3 4">DSM 16005</strain>
    </source>
</reference>
<dbReference type="InterPro" id="IPR000182">
    <property type="entry name" value="GNAT_dom"/>
</dbReference>
<feature type="region of interest" description="Disordered" evidence="1">
    <location>
        <begin position="97"/>
        <end position="118"/>
    </location>
</feature>
<dbReference type="PANTHER" id="PTHR43792:SF1">
    <property type="entry name" value="N-ACETYLTRANSFERASE DOMAIN-CONTAINING PROTEIN"/>
    <property type="match status" value="1"/>
</dbReference>
<protein>
    <submittedName>
        <fullName evidence="3">RimJ/RimL family protein N-acetyltransferase</fullName>
    </submittedName>
</protein>
<gene>
    <name evidence="3" type="ORF">JOF48_001887</name>
</gene>
<feature type="domain" description="N-acetyltransferase" evidence="2">
    <location>
        <begin position="13"/>
        <end position="206"/>
    </location>
</feature>
<dbReference type="EMBL" id="JAGIOI010000001">
    <property type="protein sequence ID" value="MBP2413088.1"/>
    <property type="molecule type" value="Genomic_DNA"/>
</dbReference>
<comment type="caution">
    <text evidence="3">The sequence shown here is derived from an EMBL/GenBank/DDBJ whole genome shotgun (WGS) entry which is preliminary data.</text>
</comment>
<organism evidence="3 4">
    <name type="scientific">Arthrobacter stackebrandtii</name>
    <dbReference type="NCBI Taxonomy" id="272161"/>
    <lineage>
        <taxon>Bacteria</taxon>
        <taxon>Bacillati</taxon>
        <taxon>Actinomycetota</taxon>
        <taxon>Actinomycetes</taxon>
        <taxon>Micrococcales</taxon>
        <taxon>Micrococcaceae</taxon>
        <taxon>Arthrobacter</taxon>
    </lineage>
</organism>
<evidence type="ECO:0000256" key="1">
    <source>
        <dbReference type="SAM" id="MobiDB-lite"/>
    </source>
</evidence>
<sequence length="220" mass="24329">MIEIPYPLATERLVLRRFSTDDLDAYYDYQRLPETARYLYGEARSYAQCMQRIGNYVQSKFEGPGDWATFVIERKGQPGLIGEIALKWNSGGKPENGAGQGVLADGGARDDGTEDGAPERFGELGWTLAPEAQGYGYATESARAVLDLALGSWGFHRVEARLDARNTASAAICERLGMQREGVLRDNMYLKGEWTSEAVYATVRDPLPVSSKMDREKGEG</sequence>
<dbReference type="SUPFAM" id="SSF55729">
    <property type="entry name" value="Acyl-CoA N-acyltransferases (Nat)"/>
    <property type="match status" value="1"/>
</dbReference>
<evidence type="ECO:0000313" key="4">
    <source>
        <dbReference type="Proteomes" id="UP000711614"/>
    </source>
</evidence>
<proteinExistence type="predicted"/>
<name>A0ABS4YWD3_9MICC</name>
<dbReference type="Gene3D" id="3.40.630.30">
    <property type="match status" value="1"/>
</dbReference>
<dbReference type="PROSITE" id="PS51186">
    <property type="entry name" value="GNAT"/>
    <property type="match status" value="1"/>
</dbReference>